<dbReference type="GeneID" id="83211590"/>
<feature type="transmembrane region" description="Helical" evidence="8">
    <location>
        <begin position="163"/>
        <end position="182"/>
    </location>
</feature>
<evidence type="ECO:0000259" key="11">
    <source>
        <dbReference type="Pfam" id="PF14703"/>
    </source>
</evidence>
<evidence type="ECO:0000256" key="4">
    <source>
        <dbReference type="ARBA" id="ARBA00022692"/>
    </source>
</evidence>
<dbReference type="PANTHER" id="PTHR13018:SF149">
    <property type="entry name" value="DOMAIN PROTEIN, PUTATIVE (AFU_ORTHOLOGUE AFUA_3G11660)-RELATED"/>
    <property type="match status" value="1"/>
</dbReference>
<dbReference type="Pfam" id="PF02714">
    <property type="entry name" value="RSN1_7TM"/>
    <property type="match status" value="1"/>
</dbReference>
<dbReference type="Pfam" id="PF14703">
    <property type="entry name" value="PHM7_cyt"/>
    <property type="match status" value="1"/>
</dbReference>
<feature type="transmembrane region" description="Helical" evidence="8">
    <location>
        <begin position="536"/>
        <end position="563"/>
    </location>
</feature>
<evidence type="ECO:0000259" key="9">
    <source>
        <dbReference type="Pfam" id="PF02714"/>
    </source>
</evidence>
<keyword evidence="5 8" id="KW-1133">Transmembrane helix</keyword>
<dbReference type="GO" id="GO:0005886">
    <property type="term" value="C:plasma membrane"/>
    <property type="evidence" value="ECO:0007669"/>
    <property type="project" value="TreeGrafter"/>
</dbReference>
<protein>
    <recommendedName>
        <fullName evidence="14">DUF221-domain-containing protein</fullName>
    </recommendedName>
</protein>
<evidence type="ECO:0000256" key="7">
    <source>
        <dbReference type="SAM" id="MobiDB-lite"/>
    </source>
</evidence>
<dbReference type="EMBL" id="JARTCD010000015">
    <property type="protein sequence ID" value="KAJ8659951.1"/>
    <property type="molecule type" value="Genomic_DNA"/>
</dbReference>
<evidence type="ECO:0000313" key="13">
    <source>
        <dbReference type="Proteomes" id="UP001234581"/>
    </source>
</evidence>
<keyword evidence="13" id="KW-1185">Reference proteome</keyword>
<feature type="domain" description="CSC1/OSCA1-like N-terminal transmembrane" evidence="10">
    <location>
        <begin position="22"/>
        <end position="184"/>
    </location>
</feature>
<feature type="region of interest" description="Disordered" evidence="7">
    <location>
        <begin position="970"/>
        <end position="1013"/>
    </location>
</feature>
<dbReference type="InterPro" id="IPR032880">
    <property type="entry name" value="CSC1/OSCA1-like_N"/>
</dbReference>
<dbReference type="PANTHER" id="PTHR13018">
    <property type="entry name" value="PROBABLE MEMBRANE PROTEIN DUF221-RELATED"/>
    <property type="match status" value="1"/>
</dbReference>
<feature type="compositionally biased region" description="Basic and acidic residues" evidence="7">
    <location>
        <begin position="876"/>
        <end position="887"/>
    </location>
</feature>
<evidence type="ECO:0008006" key="14">
    <source>
        <dbReference type="Google" id="ProtNLM"/>
    </source>
</evidence>
<evidence type="ECO:0000256" key="1">
    <source>
        <dbReference type="ARBA" id="ARBA00004141"/>
    </source>
</evidence>
<dbReference type="Proteomes" id="UP001234581">
    <property type="component" value="Unassembled WGS sequence"/>
</dbReference>
<sequence length="1013" mass="114480">MEVYEALREQTAYDAQFTIRALGIQLLVNLVVSIFVLGCVSWLRPRHYLASPATKSSITTDTGKTNSELGWFDWIKQLARVSDDFLIDRIGFDAVMFLRFMRTLRNLLIIMTIVAVAILMPLNVLATQHTGDWPPIAFDIGFLSISSINLVAGKEPLNPQDNWYWPPVVATWLFTILILVFLHRASNDYLIMRKQFYSAPAYNLSSRSILISNIPKNIRSSEELKTWLESTCNIHYPIQQIHIGQDNPKLMSLVRKYKKAVCRLEDALAAYARDASGRRPIVRTIKSWLSCFPGSSGKKKQLETIDHYTKQVSDLYHAIRHLPANKNINTTDYGWVTFSSTAWAQSALQSLNKRKVAHATAQVSPPANDLIWSNMSISREKRVRKLWIGRAFFTAFTVAWTLPVAALAMISNIVNMIRMYPESKAYIDKYWFILGLVEAYIAPCTMAILFFALPRFFRRLVNSQGYLTRSHADQKVLIMLYTFFIANHLVVFTITSVFLGIYGQLRQLVLDGVLADEIISEYVAQLAKNIADFSCFWINVVCVKAFGVSLEVVQVIPVVMIRLRRLFIRSTPRRLKKLLSPPNFEFAQNYNIVLFFFTIALMYSTTSPLVLPFALIYFSAASFVYKYMLMYIYVTKVETGGSIWPAVYHSTMFSTVIFQLVSAILIILKGGFEQGCVILPLPVLTLIYQFFYTRRLNRITTSIVATMITHHAHHNGNPTWTLEYQYCDPRLQDTHLMPIIHSNMRSLLGQIYPKYKQGQVPLNNTSDITTTTTATAAAADDAISAVAQPSIHSTNDICPINPNYNDDQHITLYNPTDNRSVMFQTVSDAFYLHMAGDHFNNNNASCTCCGLTAAAAATTTTTMPHDEKSNAAVDAPSHHANDSDFREPSAPPVEVLFSPPSSSSKADMISTAQQHHHVPCTEVSELDWNRHVMTAQQHQHPAAPRLSIGSELPTYRDAMLDRPVIVVSPASPSHTQQQQQQHQQIHMHHVQAIPRRRHSDPAAYNNNPPPNDG</sequence>
<evidence type="ECO:0000256" key="5">
    <source>
        <dbReference type="ARBA" id="ARBA00022989"/>
    </source>
</evidence>
<comment type="caution">
    <text evidence="12">The sequence shown here is derived from an EMBL/GenBank/DDBJ whole genome shotgun (WGS) entry which is preliminary data.</text>
</comment>
<evidence type="ECO:0000256" key="8">
    <source>
        <dbReference type="SAM" id="Phobius"/>
    </source>
</evidence>
<organism evidence="12 13">
    <name type="scientific">Lichtheimia ornata</name>
    <dbReference type="NCBI Taxonomy" id="688661"/>
    <lineage>
        <taxon>Eukaryota</taxon>
        <taxon>Fungi</taxon>
        <taxon>Fungi incertae sedis</taxon>
        <taxon>Mucoromycota</taxon>
        <taxon>Mucoromycotina</taxon>
        <taxon>Mucoromycetes</taxon>
        <taxon>Mucorales</taxon>
        <taxon>Lichtheimiaceae</taxon>
        <taxon>Lichtheimia</taxon>
    </lineage>
</organism>
<evidence type="ECO:0000256" key="3">
    <source>
        <dbReference type="ARBA" id="ARBA00022448"/>
    </source>
</evidence>
<feature type="transmembrane region" description="Helical" evidence="8">
    <location>
        <begin position="387"/>
        <end position="410"/>
    </location>
</feature>
<feature type="transmembrane region" description="Helical" evidence="8">
    <location>
        <begin position="22"/>
        <end position="43"/>
    </location>
</feature>
<feature type="region of interest" description="Disordered" evidence="7">
    <location>
        <begin position="862"/>
        <end position="891"/>
    </location>
</feature>
<dbReference type="InterPro" id="IPR027815">
    <property type="entry name" value="CSC1/OSCA1-like_cyt"/>
</dbReference>
<gene>
    <name evidence="12" type="ORF">O0I10_004177</name>
</gene>
<reference evidence="12 13" key="1">
    <citation type="submission" date="2023-03" db="EMBL/GenBank/DDBJ databases">
        <title>Genome sequence of Lichtheimia ornata CBS 291.66.</title>
        <authorList>
            <person name="Mohabir J.T."/>
            <person name="Shea T.P."/>
            <person name="Kurbessoian T."/>
            <person name="Berby B."/>
            <person name="Fontaine J."/>
            <person name="Livny J."/>
            <person name="Gnirke A."/>
            <person name="Stajich J.E."/>
            <person name="Cuomo C.A."/>
        </authorList>
    </citation>
    <scope>NUCLEOTIDE SEQUENCE [LARGE SCALE GENOMIC DNA]</scope>
    <source>
        <strain evidence="12">CBS 291.66</strain>
    </source>
</reference>
<evidence type="ECO:0000256" key="2">
    <source>
        <dbReference type="ARBA" id="ARBA00007779"/>
    </source>
</evidence>
<dbReference type="AlphaFoldDB" id="A0AAD7V9B2"/>
<feature type="transmembrane region" description="Helical" evidence="8">
    <location>
        <begin position="646"/>
        <end position="668"/>
    </location>
</feature>
<feature type="transmembrane region" description="Helical" evidence="8">
    <location>
        <begin position="478"/>
        <end position="502"/>
    </location>
</feature>
<feature type="compositionally biased region" description="Low complexity" evidence="7">
    <location>
        <begin position="974"/>
        <end position="984"/>
    </location>
</feature>
<dbReference type="GO" id="GO:0005227">
    <property type="term" value="F:calcium-activated cation channel activity"/>
    <property type="evidence" value="ECO:0007669"/>
    <property type="project" value="InterPro"/>
</dbReference>
<feature type="transmembrane region" description="Helical" evidence="8">
    <location>
        <begin position="609"/>
        <end position="634"/>
    </location>
</feature>
<dbReference type="InterPro" id="IPR003864">
    <property type="entry name" value="CSC1/OSCA1-like_7TM"/>
</dbReference>
<keyword evidence="4 8" id="KW-0812">Transmembrane</keyword>
<keyword evidence="6 8" id="KW-0472">Membrane</keyword>
<feature type="transmembrane region" description="Helical" evidence="8">
    <location>
        <begin position="430"/>
        <end position="457"/>
    </location>
</feature>
<evidence type="ECO:0000256" key="6">
    <source>
        <dbReference type="ARBA" id="ARBA00023136"/>
    </source>
</evidence>
<dbReference type="Pfam" id="PF13967">
    <property type="entry name" value="RSN1_TM"/>
    <property type="match status" value="1"/>
</dbReference>
<feature type="domain" description="CSC1/OSCA1-like cytosolic" evidence="11">
    <location>
        <begin position="206"/>
        <end position="374"/>
    </location>
</feature>
<comment type="subcellular location">
    <subcellularLocation>
        <location evidence="1">Membrane</location>
        <topology evidence="1">Multi-pass membrane protein</topology>
    </subcellularLocation>
</comment>
<accession>A0AAD7V9B2</accession>
<feature type="domain" description="CSC1/OSCA1-like 7TM region" evidence="9">
    <location>
        <begin position="387"/>
        <end position="662"/>
    </location>
</feature>
<name>A0AAD7V9B2_9FUNG</name>
<dbReference type="InterPro" id="IPR045122">
    <property type="entry name" value="Csc1-like"/>
</dbReference>
<feature type="transmembrane region" description="Helical" evidence="8">
    <location>
        <begin position="106"/>
        <end position="126"/>
    </location>
</feature>
<proteinExistence type="inferred from homology"/>
<evidence type="ECO:0000259" key="10">
    <source>
        <dbReference type="Pfam" id="PF13967"/>
    </source>
</evidence>
<keyword evidence="3" id="KW-0813">Transport</keyword>
<dbReference type="RefSeq" id="XP_058344864.1">
    <property type="nucleotide sequence ID" value="XM_058484239.1"/>
</dbReference>
<comment type="similarity">
    <text evidence="2">Belongs to the CSC1 (TC 1.A.17) family.</text>
</comment>
<evidence type="ECO:0000313" key="12">
    <source>
        <dbReference type="EMBL" id="KAJ8659951.1"/>
    </source>
</evidence>
<feature type="compositionally biased region" description="Basic residues" evidence="7">
    <location>
        <begin position="985"/>
        <end position="998"/>
    </location>
</feature>
<feature type="transmembrane region" description="Helical" evidence="8">
    <location>
        <begin position="674"/>
        <end position="692"/>
    </location>
</feature>